<comment type="caution">
    <text evidence="3">The sequence shown here is derived from an EMBL/GenBank/DDBJ whole genome shotgun (WGS) entry which is preliminary data.</text>
</comment>
<proteinExistence type="predicted"/>
<organism evidence="3 4">
    <name type="scientific">Lyngbya confervoides BDU141951</name>
    <dbReference type="NCBI Taxonomy" id="1574623"/>
    <lineage>
        <taxon>Bacteria</taxon>
        <taxon>Bacillati</taxon>
        <taxon>Cyanobacteriota</taxon>
        <taxon>Cyanophyceae</taxon>
        <taxon>Oscillatoriophycideae</taxon>
        <taxon>Oscillatoriales</taxon>
        <taxon>Microcoleaceae</taxon>
        <taxon>Lyngbya</taxon>
    </lineage>
</organism>
<keyword evidence="4" id="KW-1185">Reference proteome</keyword>
<protein>
    <submittedName>
        <fullName evidence="3">Nitroreductase family protein</fullName>
    </submittedName>
</protein>
<dbReference type="InterPro" id="IPR000415">
    <property type="entry name" value="Nitroreductase-like"/>
</dbReference>
<dbReference type="SUPFAM" id="SSF55469">
    <property type="entry name" value="FMN-dependent nitroreductase-like"/>
    <property type="match status" value="2"/>
</dbReference>
<dbReference type="Pfam" id="PF00881">
    <property type="entry name" value="Nitroreductase"/>
    <property type="match status" value="1"/>
</dbReference>
<dbReference type="GO" id="GO:0016491">
    <property type="term" value="F:oxidoreductase activity"/>
    <property type="evidence" value="ECO:0007669"/>
    <property type="project" value="UniProtKB-ARBA"/>
</dbReference>
<evidence type="ECO:0000256" key="1">
    <source>
        <dbReference type="SAM" id="MobiDB-lite"/>
    </source>
</evidence>
<evidence type="ECO:0000313" key="3">
    <source>
        <dbReference type="EMBL" id="MCM1984059.1"/>
    </source>
</evidence>
<accession>A0ABD4T658</accession>
<gene>
    <name evidence="3" type="ORF">QQ91_0014640</name>
</gene>
<feature type="region of interest" description="Disordered" evidence="1">
    <location>
        <begin position="344"/>
        <end position="371"/>
    </location>
</feature>
<dbReference type="Proteomes" id="UP000031561">
    <property type="component" value="Unassembled WGS sequence"/>
</dbReference>
<evidence type="ECO:0000259" key="2">
    <source>
        <dbReference type="Pfam" id="PF00881"/>
    </source>
</evidence>
<dbReference type="RefSeq" id="WP_166282980.1">
    <property type="nucleotide sequence ID" value="NZ_JTHE03000087.1"/>
</dbReference>
<sequence length="371" mass="41904">MTSPRFPSYGDRPQSYEQAIQETWRHTDPFPQERLAQQRELVRYATLAASSHNTQCWTFKLEPHQVVLFPDFTRRCPRVDPEDHHLYISLGCALENLIQAAHAFGFETHLNGGLPNRFEVPLEAAAPVRSPLFDAIPQRQSTRSDYDGQPLSQEDLNQLEGAARQAGVDLMLLTDKPAMEAVLEYVIAGNTAQINDPDFVKELKSWMRFNDREALQQGDGLFSRCSGIPTAPHWLAHRLVDVFLKPKAENAKYARQLRSSAGLAIFVSETHRPDRWIQVGRAYQRFALQATSLGIRTAFLNQPVEVASVRSQLASYLEIGDRRPDLVVRFGRGPLMPRSLRRPLETVLVQADPPRGSDRTPPTEIDSGDPF</sequence>
<dbReference type="InterPro" id="IPR050627">
    <property type="entry name" value="Nitroreductase/BluB"/>
</dbReference>
<name>A0ABD4T658_9CYAN</name>
<feature type="domain" description="Nitroreductase" evidence="2">
    <location>
        <begin position="138"/>
        <end position="319"/>
    </location>
</feature>
<reference evidence="3 4" key="1">
    <citation type="journal article" date="2015" name="Genome Announc.">
        <title>Draft Genome Sequence of Filamentous Marine Cyanobacterium Lyngbya confervoides Strain BDU141951.</title>
        <authorList>
            <person name="Chandrababunaidu M.M."/>
            <person name="Sen D."/>
            <person name="Tripathy S."/>
        </authorList>
    </citation>
    <scope>NUCLEOTIDE SEQUENCE [LARGE SCALE GENOMIC DNA]</scope>
    <source>
        <strain evidence="3 4">BDU141951</strain>
    </source>
</reference>
<dbReference type="PANTHER" id="PTHR23026:SF123">
    <property type="entry name" value="NAD(P)H NITROREDUCTASE RV3131-RELATED"/>
    <property type="match status" value="1"/>
</dbReference>
<dbReference type="EMBL" id="JTHE03000087">
    <property type="protein sequence ID" value="MCM1984059.1"/>
    <property type="molecule type" value="Genomic_DNA"/>
</dbReference>
<dbReference type="Gene3D" id="3.40.109.10">
    <property type="entry name" value="NADH Oxidase"/>
    <property type="match status" value="1"/>
</dbReference>
<dbReference type="InterPro" id="IPR029479">
    <property type="entry name" value="Nitroreductase"/>
</dbReference>
<dbReference type="NCBIfam" id="NF047509">
    <property type="entry name" value="Rv3131_FMN_oxido"/>
    <property type="match status" value="1"/>
</dbReference>
<dbReference type="AlphaFoldDB" id="A0ABD4T658"/>
<evidence type="ECO:0000313" key="4">
    <source>
        <dbReference type="Proteomes" id="UP000031561"/>
    </source>
</evidence>
<dbReference type="PANTHER" id="PTHR23026">
    <property type="entry name" value="NADPH NITROREDUCTASE"/>
    <property type="match status" value="1"/>
</dbReference>